<accession>A0ABN9UE66</accession>
<feature type="compositionally biased region" description="Basic residues" evidence="1">
    <location>
        <begin position="172"/>
        <end position="206"/>
    </location>
</feature>
<protein>
    <submittedName>
        <fullName evidence="2">Uncharacterized protein</fullName>
    </submittedName>
</protein>
<sequence length="206" mass="21449">GALAEFRPPERGLGEEAACGEAGGPQASLLGGAPAKAVPSTQQLLDAFVPWKEEASEGSRPESEHDGLTPYEPPVHRGEPQPAEGRAAATGEDAGGKPLAAAGLLEGECSTRAPGPPEGAQSPRRRVAEEEPEQEARRAPPAEAAAPLRPHPPPAQRPRAGGAAGGAGAAGGRRRPRGALRRRARRCTRRHPLRGRGRLQPHGRQR</sequence>
<proteinExistence type="predicted"/>
<dbReference type="Proteomes" id="UP001189429">
    <property type="component" value="Unassembled WGS sequence"/>
</dbReference>
<evidence type="ECO:0000313" key="2">
    <source>
        <dbReference type="EMBL" id="CAK0857804.1"/>
    </source>
</evidence>
<evidence type="ECO:0000313" key="3">
    <source>
        <dbReference type="Proteomes" id="UP001189429"/>
    </source>
</evidence>
<dbReference type="EMBL" id="CAUYUJ010015758">
    <property type="protein sequence ID" value="CAK0857804.1"/>
    <property type="molecule type" value="Genomic_DNA"/>
</dbReference>
<feature type="region of interest" description="Disordered" evidence="1">
    <location>
        <begin position="50"/>
        <end position="206"/>
    </location>
</feature>
<evidence type="ECO:0000256" key="1">
    <source>
        <dbReference type="SAM" id="MobiDB-lite"/>
    </source>
</evidence>
<feature type="region of interest" description="Disordered" evidence="1">
    <location>
        <begin position="1"/>
        <end position="25"/>
    </location>
</feature>
<feature type="compositionally biased region" description="Low complexity" evidence="1">
    <location>
        <begin position="96"/>
        <end position="107"/>
    </location>
</feature>
<comment type="caution">
    <text evidence="2">The sequence shown here is derived from an EMBL/GenBank/DDBJ whole genome shotgun (WGS) entry which is preliminary data.</text>
</comment>
<name>A0ABN9UE66_9DINO</name>
<feature type="compositionally biased region" description="Basic and acidic residues" evidence="1">
    <location>
        <begin position="51"/>
        <end position="67"/>
    </location>
</feature>
<feature type="compositionally biased region" description="Gly residues" evidence="1">
    <location>
        <begin position="162"/>
        <end position="171"/>
    </location>
</feature>
<feature type="compositionally biased region" description="Basic and acidic residues" evidence="1">
    <location>
        <begin position="126"/>
        <end position="140"/>
    </location>
</feature>
<gene>
    <name evidence="2" type="ORF">PCOR1329_LOCUS47773</name>
</gene>
<feature type="compositionally biased region" description="Low complexity" evidence="1">
    <location>
        <begin position="15"/>
        <end position="25"/>
    </location>
</feature>
<keyword evidence="3" id="KW-1185">Reference proteome</keyword>
<organism evidence="2 3">
    <name type="scientific">Prorocentrum cordatum</name>
    <dbReference type="NCBI Taxonomy" id="2364126"/>
    <lineage>
        <taxon>Eukaryota</taxon>
        <taxon>Sar</taxon>
        <taxon>Alveolata</taxon>
        <taxon>Dinophyceae</taxon>
        <taxon>Prorocentrales</taxon>
        <taxon>Prorocentraceae</taxon>
        <taxon>Prorocentrum</taxon>
    </lineage>
</organism>
<feature type="non-terminal residue" evidence="2">
    <location>
        <position position="1"/>
    </location>
</feature>
<reference evidence="2" key="1">
    <citation type="submission" date="2023-10" db="EMBL/GenBank/DDBJ databases">
        <authorList>
            <person name="Chen Y."/>
            <person name="Shah S."/>
            <person name="Dougan E. K."/>
            <person name="Thang M."/>
            <person name="Chan C."/>
        </authorList>
    </citation>
    <scope>NUCLEOTIDE SEQUENCE [LARGE SCALE GENOMIC DNA]</scope>
</reference>